<evidence type="ECO:0000256" key="6">
    <source>
        <dbReference type="SAM" id="Phobius"/>
    </source>
</evidence>
<keyword evidence="4 6" id="KW-0472">Membrane</keyword>
<dbReference type="Pfam" id="PF13515">
    <property type="entry name" value="FUSC_2"/>
    <property type="match status" value="1"/>
</dbReference>
<sequence>MHDEEPAGRVGGRRGTTNTTKEKETGSGGEGVLPRALRWLRRAFHHSGHERHTLLLAAKSVVAATLAWFIAYDVMGARSPAFAPFSAVLVMQTTVYQSVVQSLRYVGAVVVGVAVQAALGFIAGPDLLTFVLVAIIALAIARWPVLGSQGSQVPTAAFFAFSTYVAAADSADRIGQLAQIVALVAIGCVVGTLVHIVLVPPLRHRSAEDSIHTLAHTLRALLSDMVPELREGAPQQESAAQWRRRAARTDRLIDEARAGLRTAQESVHLNPRGRLRGHRRHVSFDGYSAVLEALVRTLYQVASLTRSLDQWYGDSEGSVVEGDDRPFLRRYADFLDALAALTDVLGELDEDRLPEQAEQLCGLAEKAQECRRALSEEASRQGLPLADPAHPYGVLVVEATRLMEECQNCCDVLQGWAREE</sequence>
<evidence type="ECO:0000256" key="2">
    <source>
        <dbReference type="ARBA" id="ARBA00022692"/>
    </source>
</evidence>
<evidence type="ECO:0000256" key="3">
    <source>
        <dbReference type="ARBA" id="ARBA00022989"/>
    </source>
</evidence>
<organism evidence="8 9">
    <name type="scientific">Streptomyces cremeus</name>
    <dbReference type="NCBI Taxonomy" id="66881"/>
    <lineage>
        <taxon>Bacteria</taxon>
        <taxon>Bacillati</taxon>
        <taxon>Actinomycetota</taxon>
        <taxon>Actinomycetes</taxon>
        <taxon>Kitasatosporales</taxon>
        <taxon>Streptomycetaceae</taxon>
        <taxon>Streptomyces</taxon>
    </lineage>
</organism>
<keyword evidence="3 6" id="KW-1133">Transmembrane helix</keyword>
<dbReference type="EMBL" id="JBHMCR010000005">
    <property type="protein sequence ID" value="MFB9520230.1"/>
    <property type="molecule type" value="Genomic_DNA"/>
</dbReference>
<dbReference type="Proteomes" id="UP001589718">
    <property type="component" value="Unassembled WGS sequence"/>
</dbReference>
<feature type="transmembrane region" description="Helical" evidence="6">
    <location>
        <begin position="180"/>
        <end position="198"/>
    </location>
</feature>
<dbReference type="InterPro" id="IPR049453">
    <property type="entry name" value="Memb_transporter_dom"/>
</dbReference>
<dbReference type="RefSeq" id="WP_345227520.1">
    <property type="nucleotide sequence ID" value="NZ_BAAAXE010000014.1"/>
</dbReference>
<comment type="subcellular location">
    <subcellularLocation>
        <location evidence="1">Membrane</location>
        <topology evidence="1">Multi-pass membrane protein</topology>
    </subcellularLocation>
</comment>
<feature type="transmembrane region" description="Helical" evidence="6">
    <location>
        <begin position="127"/>
        <end position="145"/>
    </location>
</feature>
<feature type="region of interest" description="Disordered" evidence="5">
    <location>
        <begin position="1"/>
        <end position="31"/>
    </location>
</feature>
<proteinExistence type="predicted"/>
<evidence type="ECO:0000256" key="4">
    <source>
        <dbReference type="ARBA" id="ARBA00023136"/>
    </source>
</evidence>
<evidence type="ECO:0000313" key="8">
    <source>
        <dbReference type="EMBL" id="MFB9520230.1"/>
    </source>
</evidence>
<comment type="caution">
    <text evidence="8">The sequence shown here is derived from an EMBL/GenBank/DDBJ whole genome shotgun (WGS) entry which is preliminary data.</text>
</comment>
<gene>
    <name evidence="8" type="ORF">ACFFTU_09755</name>
</gene>
<name>A0ABV5PAL0_STRCM</name>
<evidence type="ECO:0000259" key="7">
    <source>
        <dbReference type="Pfam" id="PF13515"/>
    </source>
</evidence>
<protein>
    <submittedName>
        <fullName evidence="8">Aromatic acid exporter family protein</fullName>
    </submittedName>
</protein>
<evidence type="ECO:0000313" key="9">
    <source>
        <dbReference type="Proteomes" id="UP001589718"/>
    </source>
</evidence>
<feature type="transmembrane region" description="Helical" evidence="6">
    <location>
        <begin position="54"/>
        <end position="74"/>
    </location>
</feature>
<feature type="transmembrane region" description="Helical" evidence="6">
    <location>
        <begin position="105"/>
        <end position="122"/>
    </location>
</feature>
<reference evidence="8 9" key="1">
    <citation type="submission" date="2024-09" db="EMBL/GenBank/DDBJ databases">
        <authorList>
            <person name="Sun Q."/>
            <person name="Mori K."/>
        </authorList>
    </citation>
    <scope>NUCLEOTIDE SEQUENCE [LARGE SCALE GENOMIC DNA]</scope>
    <source>
        <strain evidence="8 9">JCM 4362</strain>
    </source>
</reference>
<evidence type="ECO:0000256" key="1">
    <source>
        <dbReference type="ARBA" id="ARBA00004141"/>
    </source>
</evidence>
<evidence type="ECO:0000256" key="5">
    <source>
        <dbReference type="SAM" id="MobiDB-lite"/>
    </source>
</evidence>
<keyword evidence="9" id="KW-1185">Reference proteome</keyword>
<feature type="domain" description="Integral membrane bound transporter" evidence="7">
    <location>
        <begin position="66"/>
        <end position="194"/>
    </location>
</feature>
<accession>A0ABV5PAL0</accession>
<keyword evidence="2 6" id="KW-0812">Transmembrane</keyword>